<feature type="transmembrane region" description="Helical" evidence="6">
    <location>
        <begin position="122"/>
        <end position="141"/>
    </location>
</feature>
<evidence type="ECO:0000256" key="6">
    <source>
        <dbReference type="SAM" id="Phobius"/>
    </source>
</evidence>
<evidence type="ECO:0000256" key="3">
    <source>
        <dbReference type="ARBA" id="ARBA00022692"/>
    </source>
</evidence>
<gene>
    <name evidence="9" type="ORF">DL346_08925</name>
</gene>
<dbReference type="EMBL" id="QLUW01000001">
    <property type="protein sequence ID" value="RAP78526.1"/>
    <property type="molecule type" value="Genomic_DNA"/>
</dbReference>
<dbReference type="PANTHER" id="PTHR13414:SF9">
    <property type="entry name" value="PROTON-COUPLED ZINC ANTIPORTER SLC30A9, MITOCHONDRIAL"/>
    <property type="match status" value="1"/>
</dbReference>
<keyword evidence="5 6" id="KW-0472">Membrane</keyword>
<dbReference type="GO" id="GO:0008324">
    <property type="term" value="F:monoatomic cation transmembrane transporter activity"/>
    <property type="evidence" value="ECO:0007669"/>
    <property type="project" value="InterPro"/>
</dbReference>
<evidence type="ECO:0000256" key="2">
    <source>
        <dbReference type="ARBA" id="ARBA00022448"/>
    </source>
</evidence>
<dbReference type="InterPro" id="IPR027469">
    <property type="entry name" value="Cation_efflux_TMD_sf"/>
</dbReference>
<dbReference type="InterPro" id="IPR002524">
    <property type="entry name" value="Cation_efflux"/>
</dbReference>
<comment type="caution">
    <text evidence="9">The sequence shown here is derived from an EMBL/GenBank/DDBJ whole genome shotgun (WGS) entry which is preliminary data.</text>
</comment>
<dbReference type="Gene3D" id="3.30.70.1350">
    <property type="entry name" value="Cation efflux protein, cytoplasmic domain"/>
    <property type="match status" value="1"/>
</dbReference>
<feature type="domain" description="Cation efflux protein cytoplasmic" evidence="8">
    <location>
        <begin position="240"/>
        <end position="311"/>
    </location>
</feature>
<dbReference type="GO" id="GO:0006829">
    <property type="term" value="P:zinc ion transport"/>
    <property type="evidence" value="ECO:0007669"/>
    <property type="project" value="InterPro"/>
</dbReference>
<dbReference type="OrthoDB" id="9806522at2"/>
<name>A0A328UEZ8_9BACL</name>
<organism evidence="9 10">
    <name type="scientific">Paenibacillus montanisoli</name>
    <dbReference type="NCBI Taxonomy" id="2081970"/>
    <lineage>
        <taxon>Bacteria</taxon>
        <taxon>Bacillati</taxon>
        <taxon>Bacillota</taxon>
        <taxon>Bacilli</taxon>
        <taxon>Bacillales</taxon>
        <taxon>Paenibacillaceae</taxon>
        <taxon>Paenibacillus</taxon>
    </lineage>
</organism>
<dbReference type="Pfam" id="PF01545">
    <property type="entry name" value="Cation_efflux"/>
    <property type="match status" value="1"/>
</dbReference>
<dbReference type="NCBIfam" id="TIGR01297">
    <property type="entry name" value="CDF"/>
    <property type="match status" value="1"/>
</dbReference>
<sequence>MESDSRQSTFFELLKKGNTSSATAAIGNTGLAIVKGVAAAITGSGAMFASTMHSIADAVNQAFVFAGSVLAEKKPTRRFPTGFGRVINLFCMVAVIVVTVMAYETIREGFHLLAHPVESHGFWLNLFVLLLSVAVDGFVLIKAMKEIVHESRVEAKGFGIVTQAFRNVGRAAPPTRLVFYEDLVATTGALLALVAVVVTSLTSFTLLDGVSTVLIGFLMIGVAFKVGYDNMVGLIGVSAPRDVEEKVAKIIFANHYVTDIYQMRILQEGRYYHIEGLIELRPGLTLADADDIKFRIRDSLLNDADIADVTIGIIEDNGIKNWNPEPTTS</sequence>
<dbReference type="AlphaFoldDB" id="A0A328UEZ8"/>
<dbReference type="InterPro" id="IPR036837">
    <property type="entry name" value="Cation_efflux_CTD_sf"/>
</dbReference>
<evidence type="ECO:0000259" key="7">
    <source>
        <dbReference type="Pfam" id="PF01545"/>
    </source>
</evidence>
<keyword evidence="2" id="KW-0813">Transport</keyword>
<feature type="transmembrane region" description="Helical" evidence="6">
    <location>
        <begin position="183"/>
        <end position="204"/>
    </location>
</feature>
<feature type="domain" description="Cation efflux protein transmembrane" evidence="7">
    <location>
        <begin position="24"/>
        <end position="234"/>
    </location>
</feature>
<dbReference type="Proteomes" id="UP000249260">
    <property type="component" value="Unassembled WGS sequence"/>
</dbReference>
<reference evidence="9 10" key="1">
    <citation type="submission" date="2018-06" db="EMBL/GenBank/DDBJ databases">
        <title>Paenibacillus montanisoli sp. nov., isolated from mountain area soil.</title>
        <authorList>
            <person name="Wu M."/>
        </authorList>
    </citation>
    <scope>NUCLEOTIDE SEQUENCE [LARGE SCALE GENOMIC DNA]</scope>
    <source>
        <strain evidence="9 10">RA17</strain>
    </source>
</reference>
<evidence type="ECO:0000259" key="8">
    <source>
        <dbReference type="Pfam" id="PF16916"/>
    </source>
</evidence>
<evidence type="ECO:0000313" key="10">
    <source>
        <dbReference type="Proteomes" id="UP000249260"/>
    </source>
</evidence>
<protein>
    <submittedName>
        <fullName evidence="9">Cation transporter</fullName>
    </submittedName>
</protein>
<evidence type="ECO:0000313" key="9">
    <source>
        <dbReference type="EMBL" id="RAP78526.1"/>
    </source>
</evidence>
<comment type="subcellular location">
    <subcellularLocation>
        <location evidence="1">Membrane</location>
        <topology evidence="1">Multi-pass membrane protein</topology>
    </subcellularLocation>
</comment>
<dbReference type="GO" id="GO:0016020">
    <property type="term" value="C:membrane"/>
    <property type="evidence" value="ECO:0007669"/>
    <property type="project" value="UniProtKB-SubCell"/>
</dbReference>
<dbReference type="InterPro" id="IPR027470">
    <property type="entry name" value="Cation_efflux_CTD"/>
</dbReference>
<accession>A0A328UEZ8</accession>
<dbReference type="Gene3D" id="1.20.1510.10">
    <property type="entry name" value="Cation efflux protein transmembrane domain"/>
    <property type="match status" value="1"/>
</dbReference>
<proteinExistence type="predicted"/>
<dbReference type="Pfam" id="PF16916">
    <property type="entry name" value="ZT_dimer"/>
    <property type="match status" value="1"/>
</dbReference>
<dbReference type="SUPFAM" id="SSF160240">
    <property type="entry name" value="Cation efflux protein cytoplasmic domain-like"/>
    <property type="match status" value="1"/>
</dbReference>
<dbReference type="RefSeq" id="WP_112881649.1">
    <property type="nucleotide sequence ID" value="NZ_QLUW01000001.1"/>
</dbReference>
<evidence type="ECO:0000256" key="4">
    <source>
        <dbReference type="ARBA" id="ARBA00022989"/>
    </source>
</evidence>
<feature type="transmembrane region" description="Helical" evidence="6">
    <location>
        <begin position="210"/>
        <end position="228"/>
    </location>
</feature>
<dbReference type="PANTHER" id="PTHR13414">
    <property type="entry name" value="HUEL-CATION TRANSPORTER"/>
    <property type="match status" value="1"/>
</dbReference>
<dbReference type="SUPFAM" id="SSF161111">
    <property type="entry name" value="Cation efflux protein transmembrane domain-like"/>
    <property type="match status" value="1"/>
</dbReference>
<keyword evidence="3 6" id="KW-0812">Transmembrane</keyword>
<evidence type="ECO:0000256" key="5">
    <source>
        <dbReference type="ARBA" id="ARBA00023136"/>
    </source>
</evidence>
<dbReference type="InterPro" id="IPR058533">
    <property type="entry name" value="Cation_efflux_TM"/>
</dbReference>
<feature type="transmembrane region" description="Helical" evidence="6">
    <location>
        <begin position="83"/>
        <end position="102"/>
    </location>
</feature>
<evidence type="ECO:0000256" key="1">
    <source>
        <dbReference type="ARBA" id="ARBA00004141"/>
    </source>
</evidence>
<keyword evidence="4 6" id="KW-1133">Transmembrane helix</keyword>
<keyword evidence="10" id="KW-1185">Reference proteome</keyword>
<dbReference type="InterPro" id="IPR040177">
    <property type="entry name" value="SLC30A9"/>
</dbReference>